<evidence type="ECO:0000313" key="2">
    <source>
        <dbReference type="EMBL" id="CAD1834921.1"/>
    </source>
</evidence>
<dbReference type="EMBL" id="LR862152">
    <property type="protein sequence ID" value="CAD1834921.1"/>
    <property type="molecule type" value="Genomic_DNA"/>
</dbReference>
<evidence type="ECO:0000259" key="1">
    <source>
        <dbReference type="Pfam" id="PF13966"/>
    </source>
</evidence>
<dbReference type="AlphaFoldDB" id="A0A6V7PVX5"/>
<gene>
    <name evidence="2" type="ORF">CB5_LOCUS18132</name>
</gene>
<accession>A0A6V7PVX5</accession>
<dbReference type="Pfam" id="PF13966">
    <property type="entry name" value="zf-RVT"/>
    <property type="match status" value="1"/>
</dbReference>
<feature type="domain" description="Reverse transcriptase zinc-binding" evidence="1">
    <location>
        <begin position="162"/>
        <end position="243"/>
    </location>
</feature>
<sequence>MNTALLVKWWWRFHTAPHLSWIKIIRALYYRRRRPLWEGRGFRPSSYWWKGVLTTKDIFKLGTNYFLGNGRSVDFWLDRWCGDTTLQASFPEVFTQLDRKPILVRDCFGSDEWNWDRILGDETSVPPSLCPILSELKERVTSFSIGQTEDRIGWRWESNDIFSVQSAYRMLNDEGTRDVRGSLIWRFRIPLKIKVFCWLVLKKRTLTAVNLSKTGWTRSTACVLCRTSDESVDHLFTQCVFIKYIMVAGLEEVQSGELVDPVSVVRRLKQLIGSWNDLL</sequence>
<dbReference type="InterPro" id="IPR026960">
    <property type="entry name" value="RVT-Znf"/>
</dbReference>
<organism evidence="2">
    <name type="scientific">Ananas comosus var. bracteatus</name>
    <name type="common">red pineapple</name>
    <dbReference type="NCBI Taxonomy" id="296719"/>
    <lineage>
        <taxon>Eukaryota</taxon>
        <taxon>Viridiplantae</taxon>
        <taxon>Streptophyta</taxon>
        <taxon>Embryophyta</taxon>
        <taxon>Tracheophyta</taxon>
        <taxon>Spermatophyta</taxon>
        <taxon>Magnoliopsida</taxon>
        <taxon>Liliopsida</taxon>
        <taxon>Poales</taxon>
        <taxon>Bromeliaceae</taxon>
        <taxon>Bromelioideae</taxon>
        <taxon>Ananas</taxon>
    </lineage>
</organism>
<protein>
    <recommendedName>
        <fullName evidence="1">Reverse transcriptase zinc-binding domain-containing protein</fullName>
    </recommendedName>
</protein>
<dbReference type="PANTHER" id="PTHR36617:SF17">
    <property type="entry name" value="OS01G0114800 PROTEIN"/>
    <property type="match status" value="1"/>
</dbReference>
<reference evidence="2" key="1">
    <citation type="submission" date="2020-07" db="EMBL/GenBank/DDBJ databases">
        <authorList>
            <person name="Lin J."/>
        </authorList>
    </citation>
    <scope>NUCLEOTIDE SEQUENCE</scope>
</reference>
<name>A0A6V7PVX5_ANACO</name>
<proteinExistence type="predicted"/>
<dbReference type="PANTHER" id="PTHR36617">
    <property type="entry name" value="PROTEIN, PUTATIVE-RELATED"/>
    <property type="match status" value="1"/>
</dbReference>